<evidence type="ECO:0000313" key="2">
    <source>
        <dbReference type="Proteomes" id="UP001145114"/>
    </source>
</evidence>
<accession>A0ACC1HB84</accession>
<sequence length="303" mass="33203">MLDGKPLFSLSSLLQYRKNSLDVESALLSKVEDRSVREMILEMVALDPSRRPSIDECLGRWRSSVFPEWFYSPLYPELLDVGSALPQGPSGAGGPDKNALLATHGSPATVISVSELDGLGSDEAPGILLHTSDGRIAKLYNRWPVLAPLLSLYPGLHIDESVAIHDLAGPHDAAVILLSFVLSYVRNCAYPSSRRHGLEIILSLSHSLDDSVIMDRVVPLVTSMATRDEAAFVRASAIFALRVLLLNVDEIRPVDAKVFDDYLIPQLNHMATDPEPMVRIALSRTIADFLETAYRIAGMTDDT</sequence>
<organism evidence="1 2">
    <name type="scientific">Spiromyces aspiralis</name>
    <dbReference type="NCBI Taxonomy" id="68401"/>
    <lineage>
        <taxon>Eukaryota</taxon>
        <taxon>Fungi</taxon>
        <taxon>Fungi incertae sedis</taxon>
        <taxon>Zoopagomycota</taxon>
        <taxon>Kickxellomycotina</taxon>
        <taxon>Kickxellomycetes</taxon>
        <taxon>Kickxellales</taxon>
        <taxon>Kickxellaceae</taxon>
        <taxon>Spiromyces</taxon>
    </lineage>
</organism>
<gene>
    <name evidence="1" type="primary">VPS15_3</name>
    <name evidence="1" type="ORF">EV182_007353</name>
</gene>
<dbReference type="EC" id="2.7.11.1" evidence="1"/>
<comment type="caution">
    <text evidence="1">The sequence shown here is derived from an EMBL/GenBank/DDBJ whole genome shotgun (WGS) entry which is preliminary data.</text>
</comment>
<dbReference type="Proteomes" id="UP001145114">
    <property type="component" value="Unassembled WGS sequence"/>
</dbReference>
<keyword evidence="2" id="KW-1185">Reference proteome</keyword>
<protein>
    <submittedName>
        <fullName evidence="1">Serine/threonine-protein kinase</fullName>
        <ecNumber evidence="1">2.7.11.1</ecNumber>
    </submittedName>
</protein>
<feature type="non-terminal residue" evidence="1">
    <location>
        <position position="303"/>
    </location>
</feature>
<reference evidence="1" key="1">
    <citation type="submission" date="2022-06" db="EMBL/GenBank/DDBJ databases">
        <title>Phylogenomic reconstructions and comparative analyses of Kickxellomycotina fungi.</title>
        <authorList>
            <person name="Reynolds N.K."/>
            <person name="Stajich J.E."/>
            <person name="Barry K."/>
            <person name="Grigoriev I.V."/>
            <person name="Crous P."/>
            <person name="Smith M.E."/>
        </authorList>
    </citation>
    <scope>NUCLEOTIDE SEQUENCE</scope>
    <source>
        <strain evidence="1">RSA 2271</strain>
    </source>
</reference>
<keyword evidence="1" id="KW-0808">Transferase</keyword>
<evidence type="ECO:0000313" key="1">
    <source>
        <dbReference type="EMBL" id="KAJ1671965.1"/>
    </source>
</evidence>
<dbReference type="EMBL" id="JAMZIH010008512">
    <property type="protein sequence ID" value="KAJ1671965.1"/>
    <property type="molecule type" value="Genomic_DNA"/>
</dbReference>
<proteinExistence type="predicted"/>
<keyword evidence="1" id="KW-0418">Kinase</keyword>
<name>A0ACC1HB84_9FUNG</name>